<evidence type="ECO:0000313" key="5">
    <source>
        <dbReference type="EMBL" id="GGL74508.1"/>
    </source>
</evidence>
<dbReference type="InterPro" id="IPR043146">
    <property type="entry name" value="Penicillin_amidase_N_B-knob"/>
</dbReference>
<evidence type="ECO:0000256" key="4">
    <source>
        <dbReference type="SAM" id="SignalP"/>
    </source>
</evidence>
<dbReference type="Gene3D" id="1.10.439.10">
    <property type="entry name" value="Penicillin Amidohydrolase, domain 1"/>
    <property type="match status" value="1"/>
</dbReference>
<dbReference type="Gene3D" id="1.10.1400.10">
    <property type="match status" value="1"/>
</dbReference>
<dbReference type="EMBL" id="BMOL01000003">
    <property type="protein sequence ID" value="GGL74508.1"/>
    <property type="molecule type" value="Genomic_DNA"/>
</dbReference>
<dbReference type="InterPro" id="IPR002692">
    <property type="entry name" value="S45"/>
</dbReference>
<evidence type="ECO:0000256" key="1">
    <source>
        <dbReference type="ARBA" id="ARBA00006586"/>
    </source>
</evidence>
<comment type="similarity">
    <text evidence="1">Belongs to the peptidase S45 family.</text>
</comment>
<dbReference type="PIRSF" id="PIRSF001227">
    <property type="entry name" value="Pen_acylase"/>
    <property type="match status" value="1"/>
</dbReference>
<dbReference type="InterPro" id="IPR023343">
    <property type="entry name" value="Penicillin_amidase_dom1"/>
</dbReference>
<evidence type="ECO:0000313" key="6">
    <source>
        <dbReference type="Proteomes" id="UP000639973"/>
    </source>
</evidence>
<organism evidence="5 6">
    <name type="scientific">Deinococcus aerolatus</name>
    <dbReference type="NCBI Taxonomy" id="522487"/>
    <lineage>
        <taxon>Bacteria</taxon>
        <taxon>Thermotogati</taxon>
        <taxon>Deinococcota</taxon>
        <taxon>Deinococci</taxon>
        <taxon>Deinococcales</taxon>
        <taxon>Deinococcaceae</taxon>
        <taxon>Deinococcus</taxon>
    </lineage>
</organism>
<dbReference type="CDD" id="cd03747">
    <property type="entry name" value="Ntn_PGA_like"/>
    <property type="match status" value="1"/>
</dbReference>
<dbReference type="InterPro" id="IPR043147">
    <property type="entry name" value="Penicillin_amidase_A-knob"/>
</dbReference>
<dbReference type="SUPFAM" id="SSF56235">
    <property type="entry name" value="N-terminal nucleophile aminohydrolases (Ntn hydrolases)"/>
    <property type="match status" value="1"/>
</dbReference>
<dbReference type="InterPro" id="IPR029055">
    <property type="entry name" value="Ntn_hydrolases_N"/>
</dbReference>
<proteinExistence type="inferred from homology"/>
<sequence>MLIVLVAVLGVVLWARATSTPQVSGEVTLGGLSGPATVTRDRWGVPHIRAQTDEDAVFALGYVHWQDRAWQMDFQRRVVAGRLSEVLGAPALAQDKFLRTWGFQKAAETVLPALSEQARRLVQAYTAGVNAAMAQGQVAPEFRILGYTPEPWKEVDSVSWSKLMAYDLGGNMEDEVLNTRVMQRLGQQGLDEVTAPYPADGPTILSGDELAKTGTQPGAGLDTATLPESAIDALQAHLNAARELGLQAVPGKGSNDWVIGGSRTASGKPILADDPHLALTSPMLWYLADLQGPTLKAIGASIPGLPAIVIGRNERVAWGVTNTNPDVQDLYIEPADASFTQRQEIIKVKGGDDVTLTVRESRHGPVVSDAGASDVGPRVALRWTALQPGDTTMDAFLGLNYAQNWDDFKAALTRYVAPSQNFVYADVDGNTGYYAPGRVPLRDGWDGSLPVSGDGSREWTGFIPFEGLPHTYNPADGLVVTANNKVVPDSYAYSLGNERNWAEPYRAARITDLLTAKPDGLTVQDVKAVQLDTVSLVWQDMKDALLATQPDGELSRQALELLRGWDGNMRADAVAPTVFEAWLMQLQKMAQDELGNAATLNSLSVLKQLQSDGELCRNVAAQIQNCAAELRASLGRAADDLSARLGADPADWTYGRLHQVASNHRAFGDVTALAWLFNHSAPTSGGTNTVNVARPEQGTFRQTHGASYRQIIDLSDMNSSVFIGSLGQGGNPLGDHVSDQQPMWIEGQYLPMSTDAADWGRVRTLTLTPGT</sequence>
<dbReference type="Gene3D" id="2.30.120.10">
    <property type="match status" value="1"/>
</dbReference>
<protein>
    <submittedName>
        <fullName evidence="5">Penicillin amidase</fullName>
    </submittedName>
</protein>
<dbReference type="Pfam" id="PF01804">
    <property type="entry name" value="Penicil_amidase"/>
    <property type="match status" value="1"/>
</dbReference>
<feature type="chain" id="PRO_5045519110" evidence="4">
    <location>
        <begin position="18"/>
        <end position="771"/>
    </location>
</feature>
<keyword evidence="3" id="KW-0865">Zymogen</keyword>
<dbReference type="Gene3D" id="3.60.20.10">
    <property type="entry name" value="Glutamine Phosphoribosylpyrophosphate, subunit 1, domain 1"/>
    <property type="match status" value="1"/>
</dbReference>
<dbReference type="Proteomes" id="UP000639973">
    <property type="component" value="Unassembled WGS sequence"/>
</dbReference>
<keyword evidence="4" id="KW-0732">Signal</keyword>
<keyword evidence="6" id="KW-1185">Reference proteome</keyword>
<dbReference type="PANTHER" id="PTHR34218">
    <property type="entry name" value="PEPTIDASE S45 PENICILLIN AMIDASE"/>
    <property type="match status" value="1"/>
</dbReference>
<evidence type="ECO:0000256" key="3">
    <source>
        <dbReference type="ARBA" id="ARBA00023145"/>
    </source>
</evidence>
<reference evidence="6" key="1">
    <citation type="journal article" date="2019" name="Int. J. Syst. Evol. Microbiol.">
        <title>The Global Catalogue of Microorganisms (GCM) 10K type strain sequencing project: providing services to taxonomists for standard genome sequencing and annotation.</title>
        <authorList>
            <consortium name="The Broad Institute Genomics Platform"/>
            <consortium name="The Broad Institute Genome Sequencing Center for Infectious Disease"/>
            <person name="Wu L."/>
            <person name="Ma J."/>
        </authorList>
    </citation>
    <scope>NUCLEOTIDE SEQUENCE [LARGE SCALE GENOMIC DNA]</scope>
    <source>
        <strain evidence="6">JCM 15442</strain>
    </source>
</reference>
<dbReference type="PANTHER" id="PTHR34218:SF4">
    <property type="entry name" value="ACYL-HOMOSERINE LACTONE ACYLASE QUIP"/>
    <property type="match status" value="1"/>
</dbReference>
<evidence type="ECO:0000256" key="2">
    <source>
        <dbReference type="ARBA" id="ARBA00022801"/>
    </source>
</evidence>
<gene>
    <name evidence="5" type="ORF">GCM10010840_10800</name>
</gene>
<dbReference type="InterPro" id="IPR014395">
    <property type="entry name" value="Pen/GL7ACA/AHL_acylase"/>
</dbReference>
<keyword evidence="2" id="KW-0378">Hydrolase</keyword>
<accession>A0ABQ2G4J2</accession>
<comment type="caution">
    <text evidence="5">The sequence shown here is derived from an EMBL/GenBank/DDBJ whole genome shotgun (WGS) entry which is preliminary data.</text>
</comment>
<name>A0ABQ2G4J2_9DEIO</name>
<feature type="signal peptide" evidence="4">
    <location>
        <begin position="1"/>
        <end position="17"/>
    </location>
</feature>